<dbReference type="PANTHER" id="PTHR48098">
    <property type="entry name" value="ENTEROCHELIN ESTERASE-RELATED"/>
    <property type="match status" value="1"/>
</dbReference>
<protein>
    <submittedName>
        <fullName evidence="1">Esterase</fullName>
    </submittedName>
</protein>
<dbReference type="InterPro" id="IPR050583">
    <property type="entry name" value="Mycobacterial_A85_antigen"/>
</dbReference>
<evidence type="ECO:0000313" key="2">
    <source>
        <dbReference type="Proteomes" id="UP000249061"/>
    </source>
</evidence>
<dbReference type="InterPro" id="IPR000801">
    <property type="entry name" value="Esterase-like"/>
</dbReference>
<name>A0A2W5V519_9BACT</name>
<proteinExistence type="predicted"/>
<dbReference type="Proteomes" id="UP000249061">
    <property type="component" value="Unassembled WGS sequence"/>
</dbReference>
<accession>A0A2W5V519</accession>
<dbReference type="AlphaFoldDB" id="A0A2W5V519"/>
<organism evidence="1 2">
    <name type="scientific">Archangium gephyra</name>
    <dbReference type="NCBI Taxonomy" id="48"/>
    <lineage>
        <taxon>Bacteria</taxon>
        <taxon>Pseudomonadati</taxon>
        <taxon>Myxococcota</taxon>
        <taxon>Myxococcia</taxon>
        <taxon>Myxococcales</taxon>
        <taxon>Cystobacterineae</taxon>
        <taxon>Archangiaceae</taxon>
        <taxon>Archangium</taxon>
    </lineage>
</organism>
<sequence>MKHLALLIFLAGCGSVAPFPDSGVVGDSGVVSVEDAGVQPDAGTSLTTTLVVKYPAGTHTLYVRGNKLPLNWNSGIAMTKVSADTWTLSLPTLTSDLEWKPLLDDTTWSRGPNWTAKLHQRVEVAPRFTRDEGEWSVRWPNFPSTVLGNSRGISVYLPPTYLENAAARMPVVYMHDGQNLFDASTAFGGVTWRVPETMNAAANDGRFREAIVIGVDNTGSSRIDEYTPTADPMYGGGKGELYLRFLVEELKPRVDSELRTKTGREDTVLIGSSLGGLISSYAGVKRADVFANIGAMSPSVWWNGRVLLTLVSQSPSSRPTRVYVDSGDSGPSNDGVVDTRELVSTYRALGYTDGLKHVEQAGATHTEAAWASRLPGALEFLLGPR</sequence>
<evidence type="ECO:0000313" key="1">
    <source>
        <dbReference type="EMBL" id="PZR05111.1"/>
    </source>
</evidence>
<dbReference type="InterPro" id="IPR029058">
    <property type="entry name" value="AB_hydrolase_fold"/>
</dbReference>
<reference evidence="1 2" key="1">
    <citation type="submission" date="2017-08" db="EMBL/GenBank/DDBJ databases">
        <title>Infants hospitalized years apart are colonized by the same room-sourced microbial strains.</title>
        <authorList>
            <person name="Brooks B."/>
            <person name="Olm M.R."/>
            <person name="Firek B.A."/>
            <person name="Baker R."/>
            <person name="Thomas B.C."/>
            <person name="Morowitz M.J."/>
            <person name="Banfield J.F."/>
        </authorList>
    </citation>
    <scope>NUCLEOTIDE SEQUENCE [LARGE SCALE GENOMIC DNA]</scope>
    <source>
        <strain evidence="1">S2_003_000_R2_14</strain>
    </source>
</reference>
<dbReference type="Gene3D" id="3.40.50.1820">
    <property type="entry name" value="alpha/beta hydrolase"/>
    <property type="match status" value="1"/>
</dbReference>
<dbReference type="SUPFAM" id="SSF53474">
    <property type="entry name" value="alpha/beta-Hydrolases"/>
    <property type="match status" value="1"/>
</dbReference>
<gene>
    <name evidence="1" type="ORF">DI536_32975</name>
</gene>
<dbReference type="EMBL" id="QFQP01000048">
    <property type="protein sequence ID" value="PZR05111.1"/>
    <property type="molecule type" value="Genomic_DNA"/>
</dbReference>
<dbReference type="Pfam" id="PF00756">
    <property type="entry name" value="Esterase"/>
    <property type="match status" value="1"/>
</dbReference>
<dbReference type="PANTHER" id="PTHR48098:SF6">
    <property type="entry name" value="FERRI-BACILLIBACTIN ESTERASE BESA"/>
    <property type="match status" value="1"/>
</dbReference>
<comment type="caution">
    <text evidence="1">The sequence shown here is derived from an EMBL/GenBank/DDBJ whole genome shotgun (WGS) entry which is preliminary data.</text>
</comment>